<accession>A0ACD1A7E3</accession>
<reference evidence="1" key="1">
    <citation type="submission" date="2019-08" db="EMBL/GenBank/DDBJ databases">
        <title>Genome sequence of Clostridiales bacterium MT110.</title>
        <authorList>
            <person name="Cao J."/>
        </authorList>
    </citation>
    <scope>NUCLEOTIDE SEQUENCE</scope>
    <source>
        <strain evidence="1">MT110</strain>
    </source>
</reference>
<evidence type="ECO:0000313" key="2">
    <source>
        <dbReference type="Proteomes" id="UP000594014"/>
    </source>
</evidence>
<sequence>MKKKRTLAALLSLFLFASVILSGCGSAGSDAGADSNAGETGTLDKMTLQLKWLPQSQFMGYYVAAAKGYYEEEGIDIEILPGGSDIIAEQQVYNGVADVGVTWVSSLLKYQSEGWDLLEVSQVFQKSAMLLVSKASTGINSPADLAGKKVGSWFGGNEYEIYALLEANKLNRDKDLELVQQDFTMNQLLNDEIDAASAMTYNEYGLVLEAGYKESDLNVLDMNEEGVAMLEDCLFVSKDWIADNEDLFVRFLRASIKGWADACADPEAAGKIVYEKDQSISLEHQIYMAKEVAKLVAPEGFDPAKIGYIDKDAIQQTADLALKYGLLTSAADLSEDTITSKYWEEATASK</sequence>
<proteinExistence type="predicted"/>
<dbReference type="EMBL" id="CP042469">
    <property type="protein sequence ID" value="QOX62309.1"/>
    <property type="molecule type" value="Genomic_DNA"/>
</dbReference>
<keyword evidence="2" id="KW-1185">Reference proteome</keyword>
<name>A0ACD1A7E3_9FIRM</name>
<organism evidence="1 2">
    <name type="scientific">Anoxybacterium hadale</name>
    <dbReference type="NCBI Taxonomy" id="3408580"/>
    <lineage>
        <taxon>Bacteria</taxon>
        <taxon>Bacillati</taxon>
        <taxon>Bacillota</taxon>
        <taxon>Clostridia</taxon>
        <taxon>Peptostreptococcales</taxon>
        <taxon>Anaerovoracaceae</taxon>
        <taxon>Anoxybacterium</taxon>
    </lineage>
</organism>
<evidence type="ECO:0000313" key="1">
    <source>
        <dbReference type="EMBL" id="QOX62309.1"/>
    </source>
</evidence>
<gene>
    <name evidence="1" type="ORF">FRZ06_02525</name>
</gene>
<dbReference type="Proteomes" id="UP000594014">
    <property type="component" value="Chromosome"/>
</dbReference>
<protein>
    <submittedName>
        <fullName evidence="1">ABC transporter substrate-binding protein</fullName>
    </submittedName>
</protein>